<dbReference type="AlphaFoldDB" id="D8R3Q0"/>
<dbReference type="EMBL" id="GL377571">
    <property type="protein sequence ID" value="EFJ33322.1"/>
    <property type="molecule type" value="Genomic_DNA"/>
</dbReference>
<feature type="compositionally biased region" description="Polar residues" evidence="1">
    <location>
        <begin position="528"/>
        <end position="544"/>
    </location>
</feature>
<feature type="compositionally biased region" description="Polar residues" evidence="1">
    <location>
        <begin position="508"/>
        <end position="520"/>
    </location>
</feature>
<evidence type="ECO:0000256" key="1">
    <source>
        <dbReference type="SAM" id="MobiDB-lite"/>
    </source>
</evidence>
<evidence type="ECO:0000313" key="3">
    <source>
        <dbReference type="Proteomes" id="UP000001514"/>
    </source>
</evidence>
<dbReference type="Proteomes" id="UP000001514">
    <property type="component" value="Unassembled WGS sequence"/>
</dbReference>
<feature type="compositionally biased region" description="Low complexity" evidence="1">
    <location>
        <begin position="398"/>
        <end position="423"/>
    </location>
</feature>
<sequence length="591" mass="63800">MGLCLSKKDVLIQKPQRDHLLSLSGIHNAAILVPDSPSISVVSTELSSLAAAERHLLKNRSSSGGAMRSSSASNMAECGSVREWRFHRNSSAGSGSVRNLLSSSSDADADDLASGASYSAAARSSGFSYLSSPMVEAMDAAFGLDSIARSYAKARERFELDGGGAGLNPRLLEIDEDEEEHEEEERHQEQEEDDDGMSEYSSTCSSLGIKKKSQARSLHVFGEVFGEPTPRINRMAAPAMPTIRIIAGERDSFSKKCDVSVFGADHYFHARNLHPSQQHAARSSVDFGPEIAGSGEQPQHNVHVRSARWGFVLDSGGSDEMEGDEELSRLSTSSVLVEPISKPSFTNSSNAAVFMAVPPRSESWHANFSFSHMNPSSAAVNPPPPLAKDQRYEDSMTSRSSTTSSSHDYSSSSRDLSSNLNSYGFPPPRAAAKKLVRDSSLSSSEEGDSSNFQRLPYDRCDLDGDDSDSSNDLFEIDNLGKDFLLYPMNSAFLQDPDISYASAANKSTISTKGSNPQHQFQPRIVGHSSGSSILGPTQRANVLVSSHSKPRSSSGSDLNFQPPRKSVKGRRKSGSGFHGISSVENESFYAR</sequence>
<feature type="region of interest" description="Disordered" evidence="1">
    <location>
        <begin position="374"/>
        <end position="467"/>
    </location>
</feature>
<accession>D8R3Q0</accession>
<gene>
    <name evidence="2" type="ORF">SELMODRAFT_439341</name>
</gene>
<dbReference type="InParanoid" id="D8R3Q0"/>
<dbReference type="HOGENOM" id="CLU_461845_0_0_1"/>
<protein>
    <submittedName>
        <fullName evidence="2">Uncharacterized protein</fullName>
    </submittedName>
</protein>
<reference evidence="2 3" key="1">
    <citation type="journal article" date="2011" name="Science">
        <title>The Selaginella genome identifies genetic changes associated with the evolution of vascular plants.</title>
        <authorList>
            <person name="Banks J.A."/>
            <person name="Nishiyama T."/>
            <person name="Hasebe M."/>
            <person name="Bowman J.L."/>
            <person name="Gribskov M."/>
            <person name="dePamphilis C."/>
            <person name="Albert V.A."/>
            <person name="Aono N."/>
            <person name="Aoyama T."/>
            <person name="Ambrose B.A."/>
            <person name="Ashton N.W."/>
            <person name="Axtell M.J."/>
            <person name="Barker E."/>
            <person name="Barker M.S."/>
            <person name="Bennetzen J.L."/>
            <person name="Bonawitz N.D."/>
            <person name="Chapple C."/>
            <person name="Cheng C."/>
            <person name="Correa L.G."/>
            <person name="Dacre M."/>
            <person name="DeBarry J."/>
            <person name="Dreyer I."/>
            <person name="Elias M."/>
            <person name="Engstrom E.M."/>
            <person name="Estelle M."/>
            <person name="Feng L."/>
            <person name="Finet C."/>
            <person name="Floyd S.K."/>
            <person name="Frommer W.B."/>
            <person name="Fujita T."/>
            <person name="Gramzow L."/>
            <person name="Gutensohn M."/>
            <person name="Harholt J."/>
            <person name="Hattori M."/>
            <person name="Heyl A."/>
            <person name="Hirai T."/>
            <person name="Hiwatashi Y."/>
            <person name="Ishikawa M."/>
            <person name="Iwata M."/>
            <person name="Karol K.G."/>
            <person name="Koehler B."/>
            <person name="Kolukisaoglu U."/>
            <person name="Kubo M."/>
            <person name="Kurata T."/>
            <person name="Lalonde S."/>
            <person name="Li K."/>
            <person name="Li Y."/>
            <person name="Litt A."/>
            <person name="Lyons E."/>
            <person name="Manning G."/>
            <person name="Maruyama T."/>
            <person name="Michael T.P."/>
            <person name="Mikami K."/>
            <person name="Miyazaki S."/>
            <person name="Morinaga S."/>
            <person name="Murata T."/>
            <person name="Mueller-Roeber B."/>
            <person name="Nelson D.R."/>
            <person name="Obara M."/>
            <person name="Oguri Y."/>
            <person name="Olmstead R.G."/>
            <person name="Onodera N."/>
            <person name="Petersen B.L."/>
            <person name="Pils B."/>
            <person name="Prigge M."/>
            <person name="Rensing S.A."/>
            <person name="Riano-Pachon D.M."/>
            <person name="Roberts A.W."/>
            <person name="Sato Y."/>
            <person name="Scheller H.V."/>
            <person name="Schulz B."/>
            <person name="Schulz C."/>
            <person name="Shakirov E.V."/>
            <person name="Shibagaki N."/>
            <person name="Shinohara N."/>
            <person name="Shippen D.E."/>
            <person name="Soerensen I."/>
            <person name="Sotooka R."/>
            <person name="Sugimoto N."/>
            <person name="Sugita M."/>
            <person name="Sumikawa N."/>
            <person name="Tanurdzic M."/>
            <person name="Theissen G."/>
            <person name="Ulvskov P."/>
            <person name="Wakazuki S."/>
            <person name="Weng J.K."/>
            <person name="Willats W.W."/>
            <person name="Wipf D."/>
            <person name="Wolf P.G."/>
            <person name="Yang L."/>
            <person name="Zimmer A.D."/>
            <person name="Zhu Q."/>
            <person name="Mitros T."/>
            <person name="Hellsten U."/>
            <person name="Loque D."/>
            <person name="Otillar R."/>
            <person name="Salamov A."/>
            <person name="Schmutz J."/>
            <person name="Shapiro H."/>
            <person name="Lindquist E."/>
            <person name="Lucas S."/>
            <person name="Rokhsar D."/>
            <person name="Grigoriev I.V."/>
        </authorList>
    </citation>
    <scope>NUCLEOTIDE SEQUENCE [LARGE SCALE GENOMIC DNA]</scope>
</reference>
<name>D8R3Q0_SELML</name>
<feature type="compositionally biased region" description="Low complexity" evidence="1">
    <location>
        <begin position="545"/>
        <end position="556"/>
    </location>
</feature>
<keyword evidence="3" id="KW-1185">Reference proteome</keyword>
<proteinExistence type="predicted"/>
<feature type="region of interest" description="Disordered" evidence="1">
    <location>
        <begin position="177"/>
        <end position="205"/>
    </location>
</feature>
<dbReference type="KEGG" id="smo:SELMODRAFT_439341"/>
<evidence type="ECO:0000313" key="2">
    <source>
        <dbReference type="EMBL" id="EFJ33322.1"/>
    </source>
</evidence>
<feature type="region of interest" description="Disordered" evidence="1">
    <location>
        <begin position="508"/>
        <end position="591"/>
    </location>
</feature>
<organism evidence="3">
    <name type="scientific">Selaginella moellendorffii</name>
    <name type="common">Spikemoss</name>
    <dbReference type="NCBI Taxonomy" id="88036"/>
    <lineage>
        <taxon>Eukaryota</taxon>
        <taxon>Viridiplantae</taxon>
        <taxon>Streptophyta</taxon>
        <taxon>Embryophyta</taxon>
        <taxon>Tracheophyta</taxon>
        <taxon>Lycopodiopsida</taxon>
        <taxon>Selaginellales</taxon>
        <taxon>Selaginellaceae</taxon>
        <taxon>Selaginella</taxon>
    </lineage>
</organism>
<dbReference type="Gramene" id="EFJ33322">
    <property type="protein sequence ID" value="EFJ33322"/>
    <property type="gene ID" value="SELMODRAFT_439341"/>
</dbReference>